<evidence type="ECO:0000256" key="1">
    <source>
        <dbReference type="ARBA" id="ARBA00009156"/>
    </source>
</evidence>
<dbReference type="SUPFAM" id="SSF53067">
    <property type="entry name" value="Actin-like ATPase domain"/>
    <property type="match status" value="1"/>
</dbReference>
<dbReference type="EMBL" id="JARBDR010000793">
    <property type="protein sequence ID" value="KAJ8307076.1"/>
    <property type="molecule type" value="Genomic_DNA"/>
</dbReference>
<evidence type="ECO:0000313" key="5">
    <source>
        <dbReference type="Proteomes" id="UP001217089"/>
    </source>
</evidence>
<proteinExistence type="inferred from homology"/>
<dbReference type="InterPro" id="IPR043129">
    <property type="entry name" value="ATPase_NBD"/>
</dbReference>
<evidence type="ECO:0000256" key="3">
    <source>
        <dbReference type="ARBA" id="ARBA00022777"/>
    </source>
</evidence>
<evidence type="ECO:0000256" key="2">
    <source>
        <dbReference type="ARBA" id="ARBA00022679"/>
    </source>
</evidence>
<keyword evidence="3" id="KW-0418">Kinase</keyword>
<dbReference type="Gene3D" id="3.30.420.40">
    <property type="match status" value="1"/>
</dbReference>
<organism evidence="4 5">
    <name type="scientific">Tegillarca granosa</name>
    <name type="common">Malaysian cockle</name>
    <name type="synonym">Anadara granosa</name>
    <dbReference type="NCBI Taxonomy" id="220873"/>
    <lineage>
        <taxon>Eukaryota</taxon>
        <taxon>Metazoa</taxon>
        <taxon>Spiralia</taxon>
        <taxon>Lophotrochozoa</taxon>
        <taxon>Mollusca</taxon>
        <taxon>Bivalvia</taxon>
        <taxon>Autobranchia</taxon>
        <taxon>Pteriomorphia</taxon>
        <taxon>Arcoida</taxon>
        <taxon>Arcoidea</taxon>
        <taxon>Arcidae</taxon>
        <taxon>Tegillarca</taxon>
    </lineage>
</organism>
<comment type="caution">
    <text evidence="4">The sequence shown here is derived from an EMBL/GenBank/DDBJ whole genome shotgun (WGS) entry which is preliminary data.</text>
</comment>
<comment type="similarity">
    <text evidence="1">Belongs to the FGGY kinase family.</text>
</comment>
<dbReference type="PANTHER" id="PTHR10196:SF57">
    <property type="entry name" value="XYLULOSE KINASE"/>
    <property type="match status" value="1"/>
</dbReference>
<sequence>MVYESAVKFETELPEFQTHGGAHIHDDKVTVTAPTTMWIKALEMLLNRMQNGGFDFSKVKGVSGAGQDCFSIPDSPIWMDASTTAQCKKLEEAVGGGMRLAEITGARAFERYTGTQIMKISEYNTEAYNNTEVIY</sequence>
<dbReference type="PANTHER" id="PTHR10196">
    <property type="entry name" value="SUGAR KINASE"/>
    <property type="match status" value="1"/>
</dbReference>
<evidence type="ECO:0000313" key="4">
    <source>
        <dbReference type="EMBL" id="KAJ8307076.1"/>
    </source>
</evidence>
<keyword evidence="5" id="KW-1185">Reference proteome</keyword>
<name>A0ABQ9ESY1_TEGGR</name>
<dbReference type="Proteomes" id="UP001217089">
    <property type="component" value="Unassembled WGS sequence"/>
</dbReference>
<reference evidence="4 5" key="1">
    <citation type="submission" date="2022-12" db="EMBL/GenBank/DDBJ databases">
        <title>Chromosome-level genome of Tegillarca granosa.</title>
        <authorList>
            <person name="Kim J."/>
        </authorList>
    </citation>
    <scope>NUCLEOTIDE SEQUENCE [LARGE SCALE GENOMIC DNA]</scope>
    <source>
        <strain evidence="4">Teg-2019</strain>
        <tissue evidence="4">Adductor muscle</tissue>
    </source>
</reference>
<gene>
    <name evidence="4" type="ORF">KUTeg_015160</name>
</gene>
<accession>A0ABQ9ESY1</accession>
<keyword evidence="2" id="KW-0808">Transferase</keyword>
<protein>
    <submittedName>
        <fullName evidence="4">Uncharacterized protein</fullName>
    </submittedName>
</protein>